<evidence type="ECO:0000313" key="4">
    <source>
        <dbReference type="Proteomes" id="UP000652427"/>
    </source>
</evidence>
<evidence type="ECO:0000256" key="1">
    <source>
        <dbReference type="ARBA" id="ARBA00009330"/>
    </source>
</evidence>
<dbReference type="RefSeq" id="WP_100092262.1">
    <property type="nucleotide sequence ID" value="NZ_JABWMH010000002.1"/>
</dbReference>
<feature type="chain" id="PRO_5046482997" evidence="2">
    <location>
        <begin position="28"/>
        <end position="224"/>
    </location>
</feature>
<keyword evidence="2" id="KW-0732">Signal</keyword>
<reference evidence="3 4" key="1">
    <citation type="submission" date="2020-06" db="EMBL/GenBank/DDBJ databases">
        <authorList>
            <person name="Kim S.-J."/>
            <person name="Park S.-J."/>
        </authorList>
    </citation>
    <scope>NUCLEOTIDE SEQUENCE [LARGE SCALE GENOMIC DNA]</scope>
    <source>
        <strain evidence="3 4">SW-151</strain>
    </source>
</reference>
<dbReference type="PANTHER" id="PTHR36920">
    <property type="match status" value="1"/>
</dbReference>
<comment type="caution">
    <text evidence="3">The sequence shown here is derived from an EMBL/GenBank/DDBJ whole genome shotgun (WGS) entry which is preliminary data.</text>
</comment>
<sequence length="224" mass="23333">MNPFNVKFPTSCCVLGLALMWGSAASAQDGGMYKRGDFVVAVSASEVLTSEQLDEVSVGGGDLPGAGVTINNDETVTFDLSYFLSDRIAVNLFGGIPASARLQGTGSIGGLALGSTDYGPAVLSLQYHQPIGSNVSLYAGGGVARLLFLNEKDGAIAEFDVRDTWAPALQVGTRVALNSSLLLNLDTRYIPFNGNISGNLGPARVKAKVGVDPIVVNIGLAYRF</sequence>
<comment type="similarity">
    <text evidence="1">Belongs to the OmpW/AlkL family.</text>
</comment>
<organism evidence="3 4">
    <name type="scientific">Parasphingorhabdus flavimaris</name>
    <dbReference type="NCBI Taxonomy" id="266812"/>
    <lineage>
        <taxon>Bacteria</taxon>
        <taxon>Pseudomonadati</taxon>
        <taxon>Pseudomonadota</taxon>
        <taxon>Alphaproteobacteria</taxon>
        <taxon>Sphingomonadales</taxon>
        <taxon>Sphingomonadaceae</taxon>
        <taxon>Parasphingorhabdus</taxon>
    </lineage>
</organism>
<dbReference type="InterPro" id="IPR011250">
    <property type="entry name" value="OMP/PagP_B-barrel"/>
</dbReference>
<dbReference type="SUPFAM" id="SSF56925">
    <property type="entry name" value="OMPA-like"/>
    <property type="match status" value="1"/>
</dbReference>
<evidence type="ECO:0000313" key="3">
    <source>
        <dbReference type="EMBL" id="NVD27218.1"/>
    </source>
</evidence>
<dbReference type="Gene3D" id="2.40.160.20">
    <property type="match status" value="1"/>
</dbReference>
<proteinExistence type="inferred from homology"/>
<gene>
    <name evidence="3" type="ORF">HUO14_04755</name>
</gene>
<accession>A0ABX2N0I5</accession>
<keyword evidence="4" id="KW-1185">Reference proteome</keyword>
<feature type="signal peptide" evidence="2">
    <location>
        <begin position="1"/>
        <end position="27"/>
    </location>
</feature>
<dbReference type="Pfam" id="PF03922">
    <property type="entry name" value="OmpW"/>
    <property type="match status" value="1"/>
</dbReference>
<dbReference type="Proteomes" id="UP000652427">
    <property type="component" value="Unassembled WGS sequence"/>
</dbReference>
<dbReference type="InterPro" id="IPR005618">
    <property type="entry name" value="OMPW"/>
</dbReference>
<evidence type="ECO:0000256" key="2">
    <source>
        <dbReference type="SAM" id="SignalP"/>
    </source>
</evidence>
<dbReference type="EMBL" id="JABWMH010000002">
    <property type="protein sequence ID" value="NVD27218.1"/>
    <property type="molecule type" value="Genomic_DNA"/>
</dbReference>
<protein>
    <submittedName>
        <fullName evidence="3">Outer membrane beta-barrel protein</fullName>
    </submittedName>
</protein>
<name>A0ABX2N0I5_9SPHN</name>
<dbReference type="PANTHER" id="PTHR36920:SF1">
    <property type="entry name" value="OUTER MEMBRANE PROTEIN W"/>
    <property type="match status" value="1"/>
</dbReference>